<dbReference type="SUPFAM" id="SSF56925">
    <property type="entry name" value="OMPA-like"/>
    <property type="match status" value="1"/>
</dbReference>
<protein>
    <recommendedName>
        <fullName evidence="3">Outer membrane protein beta-barrel domain-containing protein</fullName>
    </recommendedName>
</protein>
<evidence type="ECO:0000313" key="2">
    <source>
        <dbReference type="Proteomes" id="UP000051861"/>
    </source>
</evidence>
<evidence type="ECO:0000313" key="1">
    <source>
        <dbReference type="EMBL" id="KPJ63091.1"/>
    </source>
</evidence>
<accession>A0A0S7XLN2</accession>
<dbReference type="Proteomes" id="UP000051861">
    <property type="component" value="Unassembled WGS sequence"/>
</dbReference>
<reference evidence="1 2" key="1">
    <citation type="journal article" date="2015" name="Microbiome">
        <title>Genomic resolution of linkages in carbon, nitrogen, and sulfur cycling among widespread estuary sediment bacteria.</title>
        <authorList>
            <person name="Baker B.J."/>
            <person name="Lazar C.S."/>
            <person name="Teske A.P."/>
            <person name="Dick G.J."/>
        </authorList>
    </citation>
    <scope>NUCLEOTIDE SEQUENCE [LARGE SCALE GENOMIC DNA]</scope>
    <source>
        <strain evidence="1">DG_54_3</strain>
    </source>
</reference>
<dbReference type="EMBL" id="LIZX01000246">
    <property type="protein sequence ID" value="KPJ63091.1"/>
    <property type="molecule type" value="Genomic_DNA"/>
</dbReference>
<name>A0A0S7XLN2_UNCSA</name>
<organism evidence="1 2">
    <name type="scientific">candidate division WOR-1 bacterium DG_54_3</name>
    <dbReference type="NCBI Taxonomy" id="1703775"/>
    <lineage>
        <taxon>Bacteria</taxon>
        <taxon>Bacillati</taxon>
        <taxon>Saganbacteria</taxon>
    </lineage>
</organism>
<proteinExistence type="predicted"/>
<sequence>MTEVPQEVTDNIAAADYDFSSINQYSDLTYTQFNVSVGAEYMLSPRISLTADAAYYDLTDDQGYVYGIQTGSLYIIRSGLRIGF</sequence>
<gene>
    <name evidence="1" type="ORF">AMJ44_14765</name>
</gene>
<dbReference type="Gene3D" id="2.40.160.20">
    <property type="match status" value="1"/>
</dbReference>
<evidence type="ECO:0008006" key="3">
    <source>
        <dbReference type="Google" id="ProtNLM"/>
    </source>
</evidence>
<comment type="caution">
    <text evidence="1">The sequence shown here is derived from an EMBL/GenBank/DDBJ whole genome shotgun (WGS) entry which is preliminary data.</text>
</comment>
<dbReference type="AlphaFoldDB" id="A0A0S7XLN2"/>
<dbReference type="InterPro" id="IPR011250">
    <property type="entry name" value="OMP/PagP_B-barrel"/>
</dbReference>